<comment type="caution">
    <text evidence="1">The sequence shown here is derived from an EMBL/GenBank/DDBJ whole genome shotgun (WGS) entry which is preliminary data.</text>
</comment>
<dbReference type="AlphaFoldDB" id="A0A0V1B905"/>
<name>A0A0V1B905_TRISP</name>
<evidence type="ECO:0000313" key="1">
    <source>
        <dbReference type="EMBL" id="KRY33465.1"/>
    </source>
</evidence>
<dbReference type="OrthoDB" id="10578330at2759"/>
<proteinExistence type="predicted"/>
<dbReference type="Proteomes" id="UP000054776">
    <property type="component" value="Unassembled WGS sequence"/>
</dbReference>
<evidence type="ECO:0000313" key="2">
    <source>
        <dbReference type="Proteomes" id="UP000054776"/>
    </source>
</evidence>
<dbReference type="InParanoid" id="A0A0V1B905"/>
<keyword evidence="2" id="KW-1185">Reference proteome</keyword>
<gene>
    <name evidence="1" type="ORF">T01_6733</name>
</gene>
<reference evidence="1 2" key="1">
    <citation type="submission" date="2015-01" db="EMBL/GenBank/DDBJ databases">
        <title>Evolution of Trichinella species and genotypes.</title>
        <authorList>
            <person name="Korhonen P.K."/>
            <person name="Edoardo P."/>
            <person name="Giuseppe L.R."/>
            <person name="Gasser R.B."/>
        </authorList>
    </citation>
    <scope>NUCLEOTIDE SEQUENCE [LARGE SCALE GENOMIC DNA]</scope>
    <source>
        <strain evidence="1">ISS3</strain>
    </source>
</reference>
<organism evidence="1 2">
    <name type="scientific">Trichinella spiralis</name>
    <name type="common">Trichina worm</name>
    <dbReference type="NCBI Taxonomy" id="6334"/>
    <lineage>
        <taxon>Eukaryota</taxon>
        <taxon>Metazoa</taxon>
        <taxon>Ecdysozoa</taxon>
        <taxon>Nematoda</taxon>
        <taxon>Enoplea</taxon>
        <taxon>Dorylaimia</taxon>
        <taxon>Trichinellida</taxon>
        <taxon>Trichinellidae</taxon>
        <taxon>Trichinella</taxon>
    </lineage>
</organism>
<accession>A0A0V1B905</accession>
<sequence>MPQSHVRISVELILFMKASRIISSRYCSAVTFLYSQFLLSRWSACSNYSSDSPSILQSCTYSKVDAVMERRKIFNRSIPVSTVSCTKFGIEVARTSTPFRRLGQRDR</sequence>
<protein>
    <submittedName>
        <fullName evidence="1">Uncharacterized protein</fullName>
    </submittedName>
</protein>
<dbReference type="EMBL" id="JYDH01000081">
    <property type="protein sequence ID" value="KRY33465.1"/>
    <property type="molecule type" value="Genomic_DNA"/>
</dbReference>